<keyword evidence="2" id="KW-0472">Membrane</keyword>
<feature type="transmembrane region" description="Helical" evidence="2">
    <location>
        <begin position="61"/>
        <end position="79"/>
    </location>
</feature>
<dbReference type="EMBL" id="JACTNZ010000004">
    <property type="protein sequence ID" value="KAG5552140.1"/>
    <property type="molecule type" value="Genomic_DNA"/>
</dbReference>
<accession>A0AAV6KIL2</accession>
<dbReference type="Gene3D" id="1.20.1250.20">
    <property type="entry name" value="MFS general substrate transporter like domains"/>
    <property type="match status" value="1"/>
</dbReference>
<dbReference type="AlphaFoldDB" id="A0AAV6KIL2"/>
<feature type="transmembrane region" description="Helical" evidence="2">
    <location>
        <begin position="28"/>
        <end position="49"/>
    </location>
</feature>
<evidence type="ECO:0000256" key="1">
    <source>
        <dbReference type="ARBA" id="ARBA00044504"/>
    </source>
</evidence>
<keyword evidence="2" id="KW-1133">Transmembrane helix</keyword>
<evidence type="ECO:0000313" key="4">
    <source>
        <dbReference type="Proteomes" id="UP000823749"/>
    </source>
</evidence>
<evidence type="ECO:0000256" key="2">
    <source>
        <dbReference type="SAM" id="Phobius"/>
    </source>
</evidence>
<organism evidence="3 4">
    <name type="scientific">Rhododendron griersonianum</name>
    <dbReference type="NCBI Taxonomy" id="479676"/>
    <lineage>
        <taxon>Eukaryota</taxon>
        <taxon>Viridiplantae</taxon>
        <taxon>Streptophyta</taxon>
        <taxon>Embryophyta</taxon>
        <taxon>Tracheophyta</taxon>
        <taxon>Spermatophyta</taxon>
        <taxon>Magnoliopsida</taxon>
        <taxon>eudicotyledons</taxon>
        <taxon>Gunneridae</taxon>
        <taxon>Pentapetalae</taxon>
        <taxon>asterids</taxon>
        <taxon>Ericales</taxon>
        <taxon>Ericaceae</taxon>
        <taxon>Ericoideae</taxon>
        <taxon>Rhodoreae</taxon>
        <taxon>Rhododendron</taxon>
    </lineage>
</organism>
<evidence type="ECO:0000313" key="3">
    <source>
        <dbReference type="EMBL" id="KAG5552140.1"/>
    </source>
</evidence>
<gene>
    <name evidence="3" type="ORF">RHGRI_010292</name>
</gene>
<comment type="caution">
    <text evidence="3">The sequence shown here is derived from an EMBL/GenBank/DDBJ whole genome shotgun (WGS) entry which is preliminary data.</text>
</comment>
<protein>
    <submittedName>
        <fullName evidence="3">Uncharacterized protein</fullName>
    </submittedName>
</protein>
<dbReference type="InterPro" id="IPR036259">
    <property type="entry name" value="MFS_trans_sf"/>
</dbReference>
<name>A0AAV6KIL2_9ERIC</name>
<keyword evidence="2" id="KW-0812">Transmembrane</keyword>
<comment type="similarity">
    <text evidence="1">Belongs to the major facilitator superfamily. Phosphate:H(+) symporter (TC 2.A.1.9) family.</text>
</comment>
<sequence>MATSATPEHIRQANSIEFNLDNNPNAGFQMSAMWLVPQFALLGAFWLIYTQFSKSMASIAVALYTLGMAVRAWSGAFWLI</sequence>
<dbReference type="Proteomes" id="UP000823749">
    <property type="component" value="Chromosome 4"/>
</dbReference>
<keyword evidence="4" id="KW-1185">Reference proteome</keyword>
<proteinExistence type="inferred from homology"/>
<reference evidence="3" key="1">
    <citation type="submission" date="2020-08" db="EMBL/GenBank/DDBJ databases">
        <title>Plant Genome Project.</title>
        <authorList>
            <person name="Zhang R.-G."/>
        </authorList>
    </citation>
    <scope>NUCLEOTIDE SEQUENCE</scope>
    <source>
        <strain evidence="3">WSP0</strain>
        <tissue evidence="3">Leaf</tissue>
    </source>
</reference>